<dbReference type="RefSeq" id="WP_354472979.1">
    <property type="nucleotide sequence ID" value="NZ_JBEPSB010000030.1"/>
</dbReference>
<keyword evidence="2" id="KW-1185">Reference proteome</keyword>
<evidence type="ECO:0000313" key="2">
    <source>
        <dbReference type="Proteomes" id="UP001549363"/>
    </source>
</evidence>
<name>A0ABV2PQ34_9BACI</name>
<dbReference type="SUPFAM" id="SSF58104">
    <property type="entry name" value="Methyl-accepting chemotaxis protein (MCP) signaling domain"/>
    <property type="match status" value="1"/>
</dbReference>
<reference evidence="1 2" key="1">
    <citation type="submission" date="2024-06" db="EMBL/GenBank/DDBJ databases">
        <title>Sorghum-associated microbial communities from plants grown in Nebraska, USA.</title>
        <authorList>
            <person name="Schachtman D."/>
        </authorList>
    </citation>
    <scope>NUCLEOTIDE SEQUENCE [LARGE SCALE GENOMIC DNA]</scope>
    <source>
        <strain evidence="1 2">736</strain>
    </source>
</reference>
<organism evidence="1 2">
    <name type="scientific">Lysinibacillus parviboronicapiens</name>
    <dbReference type="NCBI Taxonomy" id="436516"/>
    <lineage>
        <taxon>Bacteria</taxon>
        <taxon>Bacillati</taxon>
        <taxon>Bacillota</taxon>
        <taxon>Bacilli</taxon>
        <taxon>Bacillales</taxon>
        <taxon>Bacillaceae</taxon>
        <taxon>Lysinibacillus</taxon>
    </lineage>
</organism>
<gene>
    <name evidence="1" type="ORF">ABIA69_004268</name>
</gene>
<protein>
    <submittedName>
        <fullName evidence="1">Methyl-accepting chemotaxis protein</fullName>
    </submittedName>
</protein>
<accession>A0ABV2PQ34</accession>
<evidence type="ECO:0000313" key="1">
    <source>
        <dbReference type="EMBL" id="MET4563075.1"/>
    </source>
</evidence>
<dbReference type="Proteomes" id="UP001549363">
    <property type="component" value="Unassembled WGS sequence"/>
</dbReference>
<sequence length="79" mass="8474">MTNQLEDISATAEELSGSAKGVTDLVMNIASGMDKLSHYTSIILHSVDEQSASMQAVNTVTKDLSVQAENLQTLTQQFS</sequence>
<dbReference type="EMBL" id="JBEPSB010000030">
    <property type="protein sequence ID" value="MET4563075.1"/>
    <property type="molecule type" value="Genomic_DNA"/>
</dbReference>
<proteinExistence type="predicted"/>
<comment type="caution">
    <text evidence="1">The sequence shown here is derived from an EMBL/GenBank/DDBJ whole genome shotgun (WGS) entry which is preliminary data.</text>
</comment>
<dbReference type="Gene3D" id="1.10.287.950">
    <property type="entry name" value="Methyl-accepting chemotaxis protein"/>
    <property type="match status" value="1"/>
</dbReference>